<dbReference type="EMBL" id="BJYY01000013">
    <property type="protein sequence ID" value="GEO34431.1"/>
    <property type="molecule type" value="Genomic_DNA"/>
</dbReference>
<comment type="caution">
    <text evidence="2">The sequence shown here is derived from an EMBL/GenBank/DDBJ whole genome shotgun (WGS) entry which is preliminary data.</text>
</comment>
<evidence type="ECO:0000313" key="2">
    <source>
        <dbReference type="EMBL" id="GEO34431.1"/>
    </source>
</evidence>
<feature type="compositionally biased region" description="Low complexity" evidence="1">
    <location>
        <begin position="381"/>
        <end position="399"/>
    </location>
</feature>
<proteinExistence type="predicted"/>
<dbReference type="OrthoDB" id="9766019at2"/>
<protein>
    <submittedName>
        <fullName evidence="2">Uncharacterized protein</fullName>
    </submittedName>
</protein>
<gene>
    <name evidence="2" type="ORF">CAE01nite_21560</name>
</gene>
<feature type="compositionally biased region" description="Gly residues" evidence="1">
    <location>
        <begin position="414"/>
        <end position="424"/>
    </location>
</feature>
<dbReference type="Gene3D" id="3.30.420.40">
    <property type="match status" value="2"/>
</dbReference>
<feature type="compositionally biased region" description="Low complexity" evidence="1">
    <location>
        <begin position="436"/>
        <end position="446"/>
    </location>
</feature>
<sequence>MEYALGVDLGGGPVAIAISGPEGVQTVGGSGPAGPGAAGPGGAEVVDRLLERLGDPAAPRTGSGSPEAGLADLVTGSVARARTTVGAPPMAVVVAHPASWGPYRVGLLRAAVADLALPVGLVPAPLAAVAHARTSDALRPNDVVAVLDVRDDRTDVSVVEVGRDDETATVVGVPRALTGLGALDVEDAVVAHVRAVLGDATSAISRADAAGLRAVCAVAGAELATTPATTVTWAGGDARHEVRIVASELDDRLRGRAVRTAATAADVVAGHARTGVDRVLLLGRVATMPLLAEVVAERFEAPLTVLGGETSAVARGAALLAGSLATSSDAPTEPGAGAWPVARGRRAHLRPAPRRPARFATLLGSGAVVLALAALAASGAALASPGDDTPDDPATGVTAVQGVDTLHAPATRTGGTGGATGGTEDGPTVLDPPGPATTALPWLAPADPRPPQAPGYPVRGAAPTAPPSDEEASVG</sequence>
<accession>A0A512DD89</accession>
<dbReference type="InterPro" id="IPR043129">
    <property type="entry name" value="ATPase_NBD"/>
</dbReference>
<dbReference type="Gene3D" id="3.90.640.10">
    <property type="entry name" value="Actin, Chain A, domain 4"/>
    <property type="match status" value="1"/>
</dbReference>
<reference evidence="2 3" key="1">
    <citation type="submission" date="2019-07" db="EMBL/GenBank/DDBJ databases">
        <title>Whole genome shotgun sequence of Cellulomonas aerilata NBRC 106308.</title>
        <authorList>
            <person name="Hosoyama A."/>
            <person name="Uohara A."/>
            <person name="Ohji S."/>
            <person name="Ichikawa N."/>
        </authorList>
    </citation>
    <scope>NUCLEOTIDE SEQUENCE [LARGE SCALE GENOMIC DNA]</scope>
    <source>
        <strain evidence="2 3">NBRC 106308</strain>
    </source>
</reference>
<evidence type="ECO:0000313" key="3">
    <source>
        <dbReference type="Proteomes" id="UP000321181"/>
    </source>
</evidence>
<dbReference type="SUPFAM" id="SSF53067">
    <property type="entry name" value="Actin-like ATPase domain"/>
    <property type="match status" value="1"/>
</dbReference>
<organism evidence="2 3">
    <name type="scientific">Cellulomonas aerilata</name>
    <dbReference type="NCBI Taxonomy" id="515326"/>
    <lineage>
        <taxon>Bacteria</taxon>
        <taxon>Bacillati</taxon>
        <taxon>Actinomycetota</taxon>
        <taxon>Actinomycetes</taxon>
        <taxon>Micrococcales</taxon>
        <taxon>Cellulomonadaceae</taxon>
        <taxon>Cellulomonas</taxon>
    </lineage>
</organism>
<keyword evidence="3" id="KW-1185">Reference proteome</keyword>
<evidence type="ECO:0000256" key="1">
    <source>
        <dbReference type="SAM" id="MobiDB-lite"/>
    </source>
</evidence>
<dbReference type="Proteomes" id="UP000321181">
    <property type="component" value="Unassembled WGS sequence"/>
</dbReference>
<dbReference type="RefSeq" id="WP_146903854.1">
    <property type="nucleotide sequence ID" value="NZ_BAAARM010000003.1"/>
</dbReference>
<feature type="region of interest" description="Disordered" evidence="1">
    <location>
        <begin position="381"/>
        <end position="475"/>
    </location>
</feature>
<dbReference type="AlphaFoldDB" id="A0A512DD89"/>
<name>A0A512DD89_9CELL</name>